<gene>
    <name evidence="3" type="ORF">DFQ05_0926</name>
</gene>
<dbReference type="AlphaFoldDB" id="A0A4R1KW34"/>
<evidence type="ECO:0000259" key="2">
    <source>
        <dbReference type="Pfam" id="PF07786"/>
    </source>
</evidence>
<feature type="transmembrane region" description="Helical" evidence="1">
    <location>
        <begin position="296"/>
        <end position="317"/>
    </location>
</feature>
<dbReference type="Pfam" id="PF07786">
    <property type="entry name" value="HGSNAT_cat"/>
    <property type="match status" value="1"/>
</dbReference>
<feature type="transmembrane region" description="Helical" evidence="1">
    <location>
        <begin position="47"/>
        <end position="70"/>
    </location>
</feature>
<reference evidence="3 4" key="1">
    <citation type="journal article" date="2015" name="Stand. Genomic Sci.">
        <title>Genomic Encyclopedia of Bacterial and Archaeal Type Strains, Phase III: the genomes of soil and plant-associated and newly described type strains.</title>
        <authorList>
            <person name="Whitman W.B."/>
            <person name="Woyke T."/>
            <person name="Klenk H.P."/>
            <person name="Zhou Y."/>
            <person name="Lilburn T.G."/>
            <person name="Beck B.J."/>
            <person name="De Vos P."/>
            <person name="Vandamme P."/>
            <person name="Eisen J.A."/>
            <person name="Garrity G."/>
            <person name="Hugenholtz P."/>
            <person name="Kyrpides N.C."/>
        </authorList>
    </citation>
    <scope>NUCLEOTIDE SEQUENCE [LARGE SCALE GENOMIC DNA]</scope>
    <source>
        <strain evidence="3 4">CECT 8445</strain>
    </source>
</reference>
<keyword evidence="4" id="KW-1185">Reference proteome</keyword>
<evidence type="ECO:0000313" key="4">
    <source>
        <dbReference type="Proteomes" id="UP000295714"/>
    </source>
</evidence>
<feature type="transmembrane region" description="Helical" evidence="1">
    <location>
        <begin position="90"/>
        <end position="108"/>
    </location>
</feature>
<feature type="transmembrane region" description="Helical" evidence="1">
    <location>
        <begin position="184"/>
        <end position="206"/>
    </location>
</feature>
<proteinExistence type="predicted"/>
<dbReference type="InterPro" id="IPR012429">
    <property type="entry name" value="HGSNAT_cat"/>
</dbReference>
<organism evidence="3 4">
    <name type="scientific">Winogradskyella wandonensis</name>
    <dbReference type="NCBI Taxonomy" id="1442586"/>
    <lineage>
        <taxon>Bacteria</taxon>
        <taxon>Pseudomonadati</taxon>
        <taxon>Bacteroidota</taxon>
        <taxon>Flavobacteriia</taxon>
        <taxon>Flavobacteriales</taxon>
        <taxon>Flavobacteriaceae</taxon>
        <taxon>Winogradskyella</taxon>
    </lineage>
</organism>
<feature type="transmembrane region" description="Helical" evidence="1">
    <location>
        <begin position="7"/>
        <end position="27"/>
    </location>
</feature>
<protein>
    <submittedName>
        <fullName evidence="3">Uncharacterized protein DUF1624</fullName>
    </submittedName>
</protein>
<sequence>MSTNQRLYFIDAVRAFAILMMLQGHFIDTLLAPEYKDMSKIAYKVWSYFRGITAPTFFTISGLIFTYLLLKAKKKGTEKQRIRKGLNRGLMLIGIGYLLRAPFLSWLSGQFNTYFLVTDVLQIIGLSLIIVIVLYIICLKNNIIFSFVTLLLGCLIFVSEPLYRTLQLQNVPVIFSNYLTKSNGSVFTIIPWFGYMAFGAYIATSFYRHLEKPNFKPVTLSVFFIVGYFLIEWSSYALFYLNKWTGIQLFLDSANYNYLFSRLGNVFIYFAIFYGLERYLKPPLLLKIGQKTLSIYVIHFVIIYGSFTGIGLSQLIGKTLTPWQAVIGAALFLTIVCFISFYYVQTNAYIYGKLRTLFFKVKGLKRS</sequence>
<feature type="transmembrane region" description="Helical" evidence="1">
    <location>
        <begin position="218"/>
        <end position="239"/>
    </location>
</feature>
<dbReference type="Proteomes" id="UP000295714">
    <property type="component" value="Unassembled WGS sequence"/>
</dbReference>
<feature type="transmembrane region" description="Helical" evidence="1">
    <location>
        <begin position="144"/>
        <end position="164"/>
    </location>
</feature>
<dbReference type="RefSeq" id="WP_132704010.1">
    <property type="nucleotide sequence ID" value="NZ_SMGI01000001.1"/>
</dbReference>
<dbReference type="EMBL" id="SMGI01000001">
    <property type="protein sequence ID" value="TCK69405.1"/>
    <property type="molecule type" value="Genomic_DNA"/>
</dbReference>
<evidence type="ECO:0000256" key="1">
    <source>
        <dbReference type="SAM" id="Phobius"/>
    </source>
</evidence>
<feature type="transmembrane region" description="Helical" evidence="1">
    <location>
        <begin position="323"/>
        <end position="344"/>
    </location>
</feature>
<keyword evidence="1" id="KW-1133">Transmembrane helix</keyword>
<feature type="transmembrane region" description="Helical" evidence="1">
    <location>
        <begin position="259"/>
        <end position="276"/>
    </location>
</feature>
<accession>A0A4R1KW34</accession>
<comment type="caution">
    <text evidence="3">The sequence shown here is derived from an EMBL/GenBank/DDBJ whole genome shotgun (WGS) entry which is preliminary data.</text>
</comment>
<feature type="transmembrane region" description="Helical" evidence="1">
    <location>
        <begin position="114"/>
        <end position="137"/>
    </location>
</feature>
<evidence type="ECO:0000313" key="3">
    <source>
        <dbReference type="EMBL" id="TCK69405.1"/>
    </source>
</evidence>
<dbReference type="OrthoDB" id="1418407at2"/>
<keyword evidence="1" id="KW-0472">Membrane</keyword>
<keyword evidence="1" id="KW-0812">Transmembrane</keyword>
<name>A0A4R1KW34_9FLAO</name>
<feature type="domain" description="Heparan-alpha-glucosaminide N-acetyltransferase catalytic" evidence="2">
    <location>
        <begin position="6"/>
        <end position="216"/>
    </location>
</feature>